<dbReference type="InterPro" id="IPR018110">
    <property type="entry name" value="Mandel_Rmase/mucon_lact_enz_CS"/>
</dbReference>
<dbReference type="GO" id="GO:0043748">
    <property type="term" value="F:O-succinylbenzoate synthase activity"/>
    <property type="evidence" value="ECO:0007669"/>
    <property type="project" value="UniProtKB-EC"/>
</dbReference>
<dbReference type="InterPro" id="IPR029065">
    <property type="entry name" value="Enolase_C-like"/>
</dbReference>
<keyword evidence="1" id="KW-0479">Metal-binding</keyword>
<dbReference type="GO" id="GO:0009063">
    <property type="term" value="P:amino acid catabolic process"/>
    <property type="evidence" value="ECO:0007669"/>
    <property type="project" value="InterPro"/>
</dbReference>
<dbReference type="Pfam" id="PF13378">
    <property type="entry name" value="MR_MLE_C"/>
    <property type="match status" value="1"/>
</dbReference>
<dbReference type="Gene3D" id="3.20.20.120">
    <property type="entry name" value="Enolase-like C-terminal domain"/>
    <property type="match status" value="1"/>
</dbReference>
<keyword evidence="3" id="KW-0456">Lyase</keyword>
<dbReference type="SUPFAM" id="SSF51604">
    <property type="entry name" value="Enolase C-terminal domain-like"/>
    <property type="match status" value="1"/>
</dbReference>
<dbReference type="EC" id="4.2.1.113" evidence="3"/>
<accession>A0A3B0TM88</accession>
<dbReference type="EMBL" id="UOEP01000078">
    <property type="protein sequence ID" value="VAW17760.1"/>
    <property type="molecule type" value="Genomic_DNA"/>
</dbReference>
<reference evidence="3" key="1">
    <citation type="submission" date="2018-06" db="EMBL/GenBank/DDBJ databases">
        <authorList>
            <person name="Zhirakovskaya E."/>
        </authorList>
    </citation>
    <scope>NUCLEOTIDE SEQUENCE</scope>
</reference>
<dbReference type="InterPro" id="IPR036849">
    <property type="entry name" value="Enolase-like_C_sf"/>
</dbReference>
<dbReference type="SFLD" id="SFLDF00009">
    <property type="entry name" value="o-succinylbenzoate_synthase"/>
    <property type="match status" value="1"/>
</dbReference>
<organism evidence="3">
    <name type="scientific">hydrothermal vent metagenome</name>
    <dbReference type="NCBI Taxonomy" id="652676"/>
    <lineage>
        <taxon>unclassified sequences</taxon>
        <taxon>metagenomes</taxon>
        <taxon>ecological metagenomes</taxon>
    </lineage>
</organism>
<dbReference type="PROSITE" id="PS00909">
    <property type="entry name" value="MR_MLE_2"/>
    <property type="match status" value="1"/>
</dbReference>
<dbReference type="Gene3D" id="3.30.390.10">
    <property type="entry name" value="Enolase-like, N-terminal domain"/>
    <property type="match status" value="1"/>
</dbReference>
<sequence>MIKASYSKRTLIFKQPAGTSRGVLSEKDSFFLSLFHEENPLIKGVGEISPIPGLSIDEPSRLENKIIEVIDSINAGNYNFNMPVAGFPAIQFGIETALIGLGANGSQILFPSDFTSGKVSIPINGLIWMGSREFMEQQIEAKIKAGFRCLKLKIGAIDFETELSVLKSIRGKYPSELLELRVDANGAFNPADANDKLSRLAELRLHSIEQPIKAGQYEEMSRLCATSPLPVALDEELAGVSSYEKKQQLLETIKPQYIILKPTLLGGFKASSEWIELAGKEGVGWWVTSALESNIGLNAIAQWTATLGNPSFQGLGTGALYKNNIESPLTLRGGQLYYSV</sequence>
<dbReference type="PANTHER" id="PTHR48073:SF2">
    <property type="entry name" value="O-SUCCINYLBENZOATE SYNTHASE"/>
    <property type="match status" value="1"/>
</dbReference>
<evidence type="ECO:0000259" key="2">
    <source>
        <dbReference type="SMART" id="SM00922"/>
    </source>
</evidence>
<name>A0A3B0TM88_9ZZZZ</name>
<dbReference type="CDD" id="cd03320">
    <property type="entry name" value="OSBS"/>
    <property type="match status" value="1"/>
</dbReference>
<dbReference type="GO" id="GO:0046872">
    <property type="term" value="F:metal ion binding"/>
    <property type="evidence" value="ECO:0007669"/>
    <property type="project" value="UniProtKB-KW"/>
</dbReference>
<evidence type="ECO:0000256" key="1">
    <source>
        <dbReference type="ARBA" id="ARBA00022723"/>
    </source>
</evidence>
<dbReference type="SFLD" id="SFLDG00180">
    <property type="entry name" value="muconate_cycloisomerase"/>
    <property type="match status" value="1"/>
</dbReference>
<dbReference type="SMART" id="SM00922">
    <property type="entry name" value="MR_MLE"/>
    <property type="match status" value="1"/>
</dbReference>
<dbReference type="InterPro" id="IPR013342">
    <property type="entry name" value="Mandelate_racemase_C"/>
</dbReference>
<dbReference type="SUPFAM" id="SSF54826">
    <property type="entry name" value="Enolase N-terminal domain-like"/>
    <property type="match status" value="1"/>
</dbReference>
<dbReference type="AlphaFoldDB" id="A0A3B0TM88"/>
<proteinExistence type="predicted"/>
<dbReference type="SFLD" id="SFLDS00001">
    <property type="entry name" value="Enolase"/>
    <property type="match status" value="1"/>
</dbReference>
<gene>
    <name evidence="3" type="ORF">MNBD_BACTEROID01-2322</name>
</gene>
<dbReference type="PANTHER" id="PTHR48073">
    <property type="entry name" value="O-SUCCINYLBENZOATE SYNTHASE-RELATED"/>
    <property type="match status" value="1"/>
</dbReference>
<dbReference type="InterPro" id="IPR029017">
    <property type="entry name" value="Enolase-like_N"/>
</dbReference>
<protein>
    <submittedName>
        <fullName evidence="3">O-succinylbenzoate synthase</fullName>
        <ecNumber evidence="3">4.2.1.113</ecNumber>
    </submittedName>
</protein>
<evidence type="ECO:0000313" key="3">
    <source>
        <dbReference type="EMBL" id="VAW17760.1"/>
    </source>
</evidence>
<feature type="domain" description="Mandelate racemase/muconate lactonizing enzyme C-terminal" evidence="2">
    <location>
        <begin position="132"/>
        <end position="230"/>
    </location>
</feature>